<feature type="non-terminal residue" evidence="1">
    <location>
        <position position="100"/>
    </location>
</feature>
<protein>
    <submittedName>
        <fullName evidence="1">Uncharacterized protein</fullName>
    </submittedName>
</protein>
<dbReference type="Proteomes" id="UP001291306">
    <property type="component" value="Unassembled WGS sequence"/>
</dbReference>
<gene>
    <name evidence="1" type="ORF">GNF79_15735</name>
</gene>
<dbReference type="RefSeq" id="WP_322458758.1">
    <property type="nucleotide sequence ID" value="NZ_WNVC01000369.1"/>
</dbReference>
<comment type="caution">
    <text evidence="1">The sequence shown here is derived from an EMBL/GenBank/DDBJ whole genome shotgun (WGS) entry which is preliminary data.</text>
</comment>
<sequence length="100" mass="11036">MKKIYKKEQLKSLQSYPKEVVEAIAKTIVILDESYGVNRDVQGDLGGYVLIAENIVNIQMLKDGILNGVVAEYTDIIKCSGGVNYAFSLFLLSTDYAVVV</sequence>
<dbReference type="AlphaFoldDB" id="A0AAW9IHM2"/>
<organism evidence="1 2">
    <name type="scientific">Clostridium perfringens</name>
    <dbReference type="NCBI Taxonomy" id="1502"/>
    <lineage>
        <taxon>Bacteria</taxon>
        <taxon>Bacillati</taxon>
        <taxon>Bacillota</taxon>
        <taxon>Clostridia</taxon>
        <taxon>Eubacteriales</taxon>
        <taxon>Clostridiaceae</taxon>
        <taxon>Clostridium</taxon>
    </lineage>
</organism>
<name>A0AAW9IHM2_CLOPF</name>
<dbReference type="EMBL" id="WNVC01000369">
    <property type="protein sequence ID" value="MDZ5000492.1"/>
    <property type="molecule type" value="Genomic_DNA"/>
</dbReference>
<accession>A0AAW9IHM2</accession>
<evidence type="ECO:0000313" key="2">
    <source>
        <dbReference type="Proteomes" id="UP001291306"/>
    </source>
</evidence>
<proteinExistence type="predicted"/>
<reference evidence="1" key="1">
    <citation type="submission" date="2019-11" db="EMBL/GenBank/DDBJ databases">
        <title>Characterization of Clostridium perfringens isolates from swine manure treated agricultural soils.</title>
        <authorList>
            <person name="Wushke S.T."/>
        </authorList>
    </citation>
    <scope>NUCLEOTIDE SEQUENCE</scope>
    <source>
        <strain evidence="1">X26</strain>
    </source>
</reference>
<evidence type="ECO:0000313" key="1">
    <source>
        <dbReference type="EMBL" id="MDZ5000492.1"/>
    </source>
</evidence>